<protein>
    <recommendedName>
        <fullName evidence="2">eCIS core domain-containing protein</fullName>
    </recommendedName>
</protein>
<evidence type="ECO:0000313" key="4">
    <source>
        <dbReference type="Proteomes" id="UP000215483"/>
    </source>
</evidence>
<evidence type="ECO:0000259" key="2">
    <source>
        <dbReference type="Pfam" id="PF13699"/>
    </source>
</evidence>
<evidence type="ECO:0000313" key="3">
    <source>
        <dbReference type="EMBL" id="OXY95758.1"/>
    </source>
</evidence>
<feature type="compositionally biased region" description="Basic and acidic residues" evidence="1">
    <location>
        <begin position="212"/>
        <end position="224"/>
    </location>
</feature>
<name>A0A233SJD2_STRDA</name>
<dbReference type="EMBL" id="MCGQ01000013">
    <property type="protein sequence ID" value="OXY95758.1"/>
    <property type="molecule type" value="Genomic_DNA"/>
</dbReference>
<feature type="region of interest" description="Disordered" evidence="1">
    <location>
        <begin position="1"/>
        <end position="81"/>
    </location>
</feature>
<dbReference type="OrthoDB" id="9153660at2"/>
<evidence type="ECO:0000256" key="1">
    <source>
        <dbReference type="SAM" id="MobiDB-lite"/>
    </source>
</evidence>
<feature type="compositionally biased region" description="Polar residues" evidence="1">
    <location>
        <begin position="20"/>
        <end position="29"/>
    </location>
</feature>
<dbReference type="AlphaFoldDB" id="A0A233SJD2"/>
<reference evidence="3 4" key="1">
    <citation type="submission" date="2016-07" db="EMBL/GenBank/DDBJ databases">
        <title>Draft genome of Streptomyces diastatochromogenes.</title>
        <authorList>
            <person name="Podduturi R."/>
            <person name="Lukassen M.B."/>
            <person name="Clausen N."/>
            <person name="Nielsen J.L."/>
            <person name="Jorgensen N.O."/>
        </authorList>
    </citation>
    <scope>NUCLEOTIDE SEQUENCE [LARGE SCALE GENOMIC DNA]</scope>
    <source>
        <strain evidence="3 4">DSM 40608</strain>
    </source>
</reference>
<organism evidence="3 4">
    <name type="scientific">Streptomyces diastatochromogenes</name>
    <dbReference type="NCBI Taxonomy" id="42236"/>
    <lineage>
        <taxon>Bacteria</taxon>
        <taxon>Bacillati</taxon>
        <taxon>Actinomycetota</taxon>
        <taxon>Actinomycetes</taxon>
        <taxon>Kitasatosporales</taxon>
        <taxon>Streptomycetaceae</taxon>
        <taxon>Streptomyces</taxon>
    </lineage>
</organism>
<accession>A0A233SJD2</accession>
<keyword evidence="4" id="KW-1185">Reference proteome</keyword>
<dbReference type="Pfam" id="PF13699">
    <property type="entry name" value="eCIS_core"/>
    <property type="match status" value="1"/>
</dbReference>
<sequence length="474" mass="51317">MGLARDENTAAGKERAPQRTRATPTSAGTAVQRMLAPQSQAGNQAVVERLRRAGHPGAQDQHQHGPGCGHQSQEPPVQRSLGDATVARAEEEDGHVHGRVQDTGPEGQSALLAAAMNSPSESLPSSVVAKAGAFYQNDRLSSTRVHHDAVAQRATAAMGAQAMTIGNHIFLAAGTAGDEKLIGHELSHVDKNLKGIPETGHSNSAGVSVTDPKQDSERAAEKDGNAYAAAETTAPSLIAQRRAANGSHETVQRMMEDEQPEGRRIALQDQPQELSAEDHIAGLPEDSEQEVFLKRGVTPTQRLHLQREVIRGSFVSLQKILQTPDEHTTKPDPEDVTGYVNQTRNERTAELIEFSTNAKTATHFASEARLGLVLTVRIKRKYLAKGSSGEFGWIAKQGAPYEIVAIERKDTLEEGVSPMTEEEFREAVKTEEMAEYLLKIQDPIALVAHMNQFQGAQKVEEARKIAAYKAAVFK</sequence>
<dbReference type="Proteomes" id="UP000215483">
    <property type="component" value="Unassembled WGS sequence"/>
</dbReference>
<feature type="domain" description="eCIS core" evidence="2">
    <location>
        <begin position="123"/>
        <end position="194"/>
    </location>
</feature>
<feature type="region of interest" description="Disordered" evidence="1">
    <location>
        <begin position="193"/>
        <end position="235"/>
    </location>
</feature>
<gene>
    <name evidence="3" type="ORF">BEK98_16665</name>
</gene>
<comment type="caution">
    <text evidence="3">The sequence shown here is derived from an EMBL/GenBank/DDBJ whole genome shotgun (WGS) entry which is preliminary data.</text>
</comment>
<dbReference type="RefSeq" id="WP_094217357.1">
    <property type="nucleotide sequence ID" value="NZ_MCGQ01000013.1"/>
</dbReference>
<feature type="compositionally biased region" description="Basic and acidic residues" evidence="1">
    <location>
        <begin position="1"/>
        <end position="17"/>
    </location>
</feature>
<dbReference type="InterPro" id="IPR025295">
    <property type="entry name" value="eCIS_core_dom"/>
</dbReference>
<proteinExistence type="predicted"/>